<dbReference type="AlphaFoldDB" id="A0AAW0REC2"/>
<feature type="transmembrane region" description="Helical" evidence="1">
    <location>
        <begin position="73"/>
        <end position="94"/>
    </location>
</feature>
<keyword evidence="1" id="KW-0812">Transmembrane</keyword>
<keyword evidence="1" id="KW-1133">Transmembrane helix</keyword>
<keyword evidence="1" id="KW-0472">Membrane</keyword>
<gene>
    <name evidence="3" type="ORF">PG999_001342</name>
</gene>
<name>A0AAW0REC2_9PEZI</name>
<evidence type="ECO:0000313" key="4">
    <source>
        <dbReference type="Proteomes" id="UP001392437"/>
    </source>
</evidence>
<keyword evidence="2" id="KW-0732">Signal</keyword>
<organism evidence="3 4">
    <name type="scientific">Apiospora kogelbergensis</name>
    <dbReference type="NCBI Taxonomy" id="1337665"/>
    <lineage>
        <taxon>Eukaryota</taxon>
        <taxon>Fungi</taxon>
        <taxon>Dikarya</taxon>
        <taxon>Ascomycota</taxon>
        <taxon>Pezizomycotina</taxon>
        <taxon>Sordariomycetes</taxon>
        <taxon>Xylariomycetidae</taxon>
        <taxon>Amphisphaeriales</taxon>
        <taxon>Apiosporaceae</taxon>
        <taxon>Apiospora</taxon>
    </lineage>
</organism>
<comment type="caution">
    <text evidence="3">The sequence shown here is derived from an EMBL/GenBank/DDBJ whole genome shotgun (WGS) entry which is preliminary data.</text>
</comment>
<dbReference type="EMBL" id="JAQQWP010000001">
    <property type="protein sequence ID" value="KAK8133169.1"/>
    <property type="molecule type" value="Genomic_DNA"/>
</dbReference>
<reference evidence="3 4" key="1">
    <citation type="submission" date="2023-01" db="EMBL/GenBank/DDBJ databases">
        <title>Analysis of 21 Apiospora genomes using comparative genomics revels a genus with tremendous synthesis potential of carbohydrate active enzymes and secondary metabolites.</title>
        <authorList>
            <person name="Sorensen T."/>
        </authorList>
    </citation>
    <scope>NUCLEOTIDE SEQUENCE [LARGE SCALE GENOMIC DNA]</scope>
    <source>
        <strain evidence="3 4">CBS 117206</strain>
    </source>
</reference>
<evidence type="ECO:0000313" key="3">
    <source>
        <dbReference type="EMBL" id="KAK8133169.1"/>
    </source>
</evidence>
<evidence type="ECO:0000256" key="2">
    <source>
        <dbReference type="SAM" id="SignalP"/>
    </source>
</evidence>
<feature type="chain" id="PRO_5043329066" description="Cobalt/nickel transport protein" evidence="2">
    <location>
        <begin position="22"/>
        <end position="100"/>
    </location>
</feature>
<evidence type="ECO:0000256" key="1">
    <source>
        <dbReference type="SAM" id="Phobius"/>
    </source>
</evidence>
<dbReference type="Proteomes" id="UP001392437">
    <property type="component" value="Unassembled WGS sequence"/>
</dbReference>
<accession>A0AAW0REC2</accession>
<sequence length="100" mass="10392">MLSLLIATAVLSALLPSLVAAVPLIFRPFNTTSCIEATGLRILARNESAMLAESPRPTHAINGAAGTEMTPELIGAIVGGAVGIALLVTLLLWCGRKGRW</sequence>
<feature type="signal peptide" evidence="2">
    <location>
        <begin position="1"/>
        <end position="21"/>
    </location>
</feature>
<evidence type="ECO:0008006" key="5">
    <source>
        <dbReference type="Google" id="ProtNLM"/>
    </source>
</evidence>
<keyword evidence="4" id="KW-1185">Reference proteome</keyword>
<protein>
    <recommendedName>
        <fullName evidence="5">Cobalt/nickel transport protein</fullName>
    </recommendedName>
</protein>
<proteinExistence type="predicted"/>